<dbReference type="Proteomes" id="UP001162501">
    <property type="component" value="Chromosome 30"/>
</dbReference>
<reference evidence="1" key="1">
    <citation type="submission" date="2023-05" db="EMBL/GenBank/DDBJ databases">
        <authorList>
            <consortium name="ELIXIR-Norway"/>
        </authorList>
    </citation>
    <scope>NUCLEOTIDE SEQUENCE</scope>
</reference>
<protein>
    <submittedName>
        <fullName evidence="1">Uncharacterized protein</fullName>
    </submittedName>
</protein>
<sequence length="124" mass="12801">MERMRATSPGMRTGSPRELATGRGELPATSESSAQALCTQSEGQAGGSCGSWRPVEPTGPRAHAERELVSTTGSYKSQGWDKVGLSAALREKAQLVCSGELTRGDPGPCSGALMSTPSGAILNH</sequence>
<reference evidence="1" key="2">
    <citation type="submission" date="2025-03" db="EMBL/GenBank/DDBJ databases">
        <authorList>
            <consortium name="ELIXIR-Norway"/>
            <consortium name="Elixir Norway"/>
        </authorList>
    </citation>
    <scope>NUCLEOTIDE SEQUENCE</scope>
</reference>
<proteinExistence type="predicted"/>
<dbReference type="EMBL" id="OX596114">
    <property type="protein sequence ID" value="CAN0464972.1"/>
    <property type="molecule type" value="Genomic_DNA"/>
</dbReference>
<evidence type="ECO:0000313" key="2">
    <source>
        <dbReference type="Proteomes" id="UP001162501"/>
    </source>
</evidence>
<accession>A0AC59ZML3</accession>
<gene>
    <name evidence="1" type="ORF">MRATA1EN22A_LOCUS20226</name>
</gene>
<name>A0AC59ZML3_RANTA</name>
<evidence type="ECO:0000313" key="1">
    <source>
        <dbReference type="EMBL" id="CAN0464972.1"/>
    </source>
</evidence>
<organism evidence="1 2">
    <name type="scientific">Rangifer tarandus platyrhynchus</name>
    <name type="common">Svalbard reindeer</name>
    <dbReference type="NCBI Taxonomy" id="3082113"/>
    <lineage>
        <taxon>Eukaryota</taxon>
        <taxon>Metazoa</taxon>
        <taxon>Chordata</taxon>
        <taxon>Craniata</taxon>
        <taxon>Vertebrata</taxon>
        <taxon>Euteleostomi</taxon>
        <taxon>Mammalia</taxon>
        <taxon>Eutheria</taxon>
        <taxon>Laurasiatheria</taxon>
        <taxon>Artiodactyla</taxon>
        <taxon>Ruminantia</taxon>
        <taxon>Pecora</taxon>
        <taxon>Cervidae</taxon>
        <taxon>Odocoileinae</taxon>
        <taxon>Rangifer</taxon>
    </lineage>
</organism>